<dbReference type="GO" id="GO:0052689">
    <property type="term" value="F:carboxylic ester hydrolase activity"/>
    <property type="evidence" value="ECO:0007669"/>
    <property type="project" value="UniProtKB-KW"/>
</dbReference>
<feature type="signal peptide" evidence="8">
    <location>
        <begin position="1"/>
        <end position="18"/>
    </location>
</feature>
<comment type="function">
    <text evidence="7">Serine hydrolase involved in the detoxification of formaldehyde.</text>
</comment>
<evidence type="ECO:0000256" key="2">
    <source>
        <dbReference type="ARBA" id="ARBA00012479"/>
    </source>
</evidence>
<keyword evidence="10" id="KW-1185">Reference proteome</keyword>
<proteinExistence type="inferred from homology"/>
<dbReference type="Pfam" id="PF00756">
    <property type="entry name" value="Esterase"/>
    <property type="match status" value="1"/>
</dbReference>
<reference evidence="9" key="1">
    <citation type="submission" date="2021-04" db="EMBL/GenBank/DDBJ databases">
        <title>Draft genome of Fusarium avenaceum strain F156N33, isolated from an atmospheric sample in Virginia.</title>
        <authorList>
            <person name="Yang S."/>
            <person name="Vinatzer B.A."/>
            <person name="Coleman J."/>
        </authorList>
    </citation>
    <scope>NUCLEOTIDE SEQUENCE</scope>
    <source>
        <strain evidence="9">F156N33</strain>
    </source>
</reference>
<sequence length="411" mass="45294">MKLPHTITAFFCAMSVFASPLYTRQIGGVLICTGANQTGDCTHKVYKLEKCHQLKKPFLFNVTTFAPDGESFECFPRTTGCNDTCKSPTGCTFGPVDFNYEHKDNLTAIQWNTLFNSFDLTSQSPIMAFTTNATINSFGGRFLKLSHKSAVTGTPMNATLYLPGSASSSKPAPLLIYLSGLTCTPDNVTEKGFLQAHASKLGLALLYPDTSPRELDLPGEHDAYDFGSGAGFYIDAKKDPYSKHYKMETYIGSELPDLIFKEFKEIDSSRVSISGHSMGGHGALTLFLKNPGKYKSVSAWAPITNPSQCPWGEKAFKGYLGEDKEEWKKHDATELVKSWKGNFPALIDVGTGDNFYKQSQLLPENFEKAVKDAGIDGLNLRYQDGYDHSYFFISTFGEDHVKHAAKALGLL</sequence>
<comment type="similarity">
    <text evidence="1 7">Belongs to the esterase D family.</text>
</comment>
<evidence type="ECO:0000313" key="10">
    <source>
        <dbReference type="Proteomes" id="UP000782241"/>
    </source>
</evidence>
<evidence type="ECO:0000256" key="7">
    <source>
        <dbReference type="RuleBase" id="RU363068"/>
    </source>
</evidence>
<dbReference type="PANTHER" id="PTHR10061:SF0">
    <property type="entry name" value="S-FORMYLGLUTATHIONE HYDROLASE"/>
    <property type="match status" value="1"/>
</dbReference>
<dbReference type="AlphaFoldDB" id="A0A9P7H2W2"/>
<feature type="active site" description="Charge relay system" evidence="6">
    <location>
        <position position="388"/>
    </location>
</feature>
<evidence type="ECO:0000256" key="3">
    <source>
        <dbReference type="ARBA" id="ARBA00016774"/>
    </source>
</evidence>
<feature type="chain" id="PRO_5040469869" description="S-formylglutathione hydrolase" evidence="8">
    <location>
        <begin position="19"/>
        <end position="411"/>
    </location>
</feature>
<dbReference type="GO" id="GO:0005829">
    <property type="term" value="C:cytosol"/>
    <property type="evidence" value="ECO:0007669"/>
    <property type="project" value="TreeGrafter"/>
</dbReference>
<evidence type="ECO:0000256" key="1">
    <source>
        <dbReference type="ARBA" id="ARBA00005622"/>
    </source>
</evidence>
<keyword evidence="4 7" id="KW-0719">Serine esterase</keyword>
<gene>
    <name evidence="9" type="ORF">KAF25_005673</name>
</gene>
<dbReference type="GO" id="GO:0018738">
    <property type="term" value="F:S-formylglutathione hydrolase activity"/>
    <property type="evidence" value="ECO:0007669"/>
    <property type="project" value="UniProtKB-EC"/>
</dbReference>
<dbReference type="SUPFAM" id="SSF53474">
    <property type="entry name" value="alpha/beta-Hydrolases"/>
    <property type="match status" value="1"/>
</dbReference>
<dbReference type="GO" id="GO:0046294">
    <property type="term" value="P:formaldehyde catabolic process"/>
    <property type="evidence" value="ECO:0007669"/>
    <property type="project" value="InterPro"/>
</dbReference>
<dbReference type="PANTHER" id="PTHR10061">
    <property type="entry name" value="S-FORMYLGLUTATHIONE HYDROLASE"/>
    <property type="match status" value="1"/>
</dbReference>
<evidence type="ECO:0000256" key="4">
    <source>
        <dbReference type="ARBA" id="ARBA00022487"/>
    </source>
</evidence>
<keyword evidence="7" id="KW-0963">Cytoplasm</keyword>
<keyword evidence="5 7" id="KW-0378">Hydrolase</keyword>
<feature type="active site" description="Charge relay system" evidence="6">
    <location>
        <position position="353"/>
    </location>
</feature>
<dbReference type="InterPro" id="IPR000801">
    <property type="entry name" value="Esterase-like"/>
</dbReference>
<dbReference type="Proteomes" id="UP000782241">
    <property type="component" value="Unassembled WGS sequence"/>
</dbReference>
<protein>
    <recommendedName>
        <fullName evidence="3 7">S-formylglutathione hydrolase</fullName>
        <ecNumber evidence="2 7">3.1.2.12</ecNumber>
    </recommendedName>
</protein>
<evidence type="ECO:0000313" key="9">
    <source>
        <dbReference type="EMBL" id="KAG5661551.1"/>
    </source>
</evidence>
<accession>A0A9P7H2W2</accession>
<evidence type="ECO:0000256" key="5">
    <source>
        <dbReference type="ARBA" id="ARBA00022801"/>
    </source>
</evidence>
<comment type="catalytic activity">
    <reaction evidence="7">
        <text>S-formylglutathione + H2O = formate + glutathione + H(+)</text>
        <dbReference type="Rhea" id="RHEA:14961"/>
        <dbReference type="ChEBI" id="CHEBI:15377"/>
        <dbReference type="ChEBI" id="CHEBI:15378"/>
        <dbReference type="ChEBI" id="CHEBI:15740"/>
        <dbReference type="ChEBI" id="CHEBI:57688"/>
        <dbReference type="ChEBI" id="CHEBI:57925"/>
        <dbReference type="EC" id="3.1.2.12"/>
    </reaction>
</comment>
<dbReference type="EC" id="3.1.2.12" evidence="2 7"/>
<dbReference type="InterPro" id="IPR014186">
    <property type="entry name" value="S-formylglutathione_hydrol"/>
</dbReference>
<dbReference type="Gene3D" id="3.40.50.1820">
    <property type="entry name" value="alpha/beta hydrolase"/>
    <property type="match status" value="1"/>
</dbReference>
<dbReference type="InterPro" id="IPR029058">
    <property type="entry name" value="AB_hydrolase_fold"/>
</dbReference>
<dbReference type="FunFam" id="3.40.50.1820:FF:000002">
    <property type="entry name" value="S-formylglutathione hydrolase"/>
    <property type="match status" value="1"/>
</dbReference>
<comment type="caution">
    <text evidence="9">The sequence shown here is derived from an EMBL/GenBank/DDBJ whole genome shotgun (WGS) entry which is preliminary data.</text>
</comment>
<comment type="subcellular location">
    <subcellularLocation>
        <location evidence="7">Cytoplasm</location>
    </subcellularLocation>
</comment>
<name>A0A9P7H2W2_9HYPO</name>
<dbReference type="EMBL" id="JAGPUO010000007">
    <property type="protein sequence ID" value="KAG5661551.1"/>
    <property type="molecule type" value="Genomic_DNA"/>
</dbReference>
<evidence type="ECO:0000256" key="8">
    <source>
        <dbReference type="SAM" id="SignalP"/>
    </source>
</evidence>
<keyword evidence="8" id="KW-0732">Signal</keyword>
<organism evidence="9 10">
    <name type="scientific">Fusarium avenaceum</name>
    <dbReference type="NCBI Taxonomy" id="40199"/>
    <lineage>
        <taxon>Eukaryota</taxon>
        <taxon>Fungi</taxon>
        <taxon>Dikarya</taxon>
        <taxon>Ascomycota</taxon>
        <taxon>Pezizomycotina</taxon>
        <taxon>Sordariomycetes</taxon>
        <taxon>Hypocreomycetidae</taxon>
        <taxon>Hypocreales</taxon>
        <taxon>Nectriaceae</taxon>
        <taxon>Fusarium</taxon>
        <taxon>Fusarium tricinctum species complex</taxon>
    </lineage>
</organism>
<dbReference type="NCBIfam" id="TIGR02821">
    <property type="entry name" value="fghA_ester_D"/>
    <property type="match status" value="1"/>
</dbReference>
<feature type="active site" description="Charge relay system" evidence="6">
    <location>
        <position position="277"/>
    </location>
</feature>
<evidence type="ECO:0000256" key="6">
    <source>
        <dbReference type="PIRSR" id="PIRSR614186-1"/>
    </source>
</evidence>